<proteinExistence type="predicted"/>
<sequence>MVTYRQVIQRVFHAARDALRVSVANRILYTATIKVPDLATAGALDADDAAGSRFILAGVPKSGIIVSAWLFDLAAQTVQVDLFFSGQEFVGGTNDDAWDVADAELSQLSHITFTNADFRAHVDNSKAQVDNLGIGYEAPLGLLYCQLVARGTPTYAANSLSVRLAIAEDLP</sequence>
<dbReference type="EMBL" id="LAZR01040630">
    <property type="protein sequence ID" value="KKL14010.1"/>
    <property type="molecule type" value="Genomic_DNA"/>
</dbReference>
<evidence type="ECO:0000313" key="1">
    <source>
        <dbReference type="EMBL" id="KKL14010.1"/>
    </source>
</evidence>
<protein>
    <submittedName>
        <fullName evidence="1">Uncharacterized protein</fullName>
    </submittedName>
</protein>
<organism evidence="1">
    <name type="scientific">marine sediment metagenome</name>
    <dbReference type="NCBI Taxonomy" id="412755"/>
    <lineage>
        <taxon>unclassified sequences</taxon>
        <taxon>metagenomes</taxon>
        <taxon>ecological metagenomes</taxon>
    </lineage>
</organism>
<reference evidence="1" key="1">
    <citation type="journal article" date="2015" name="Nature">
        <title>Complex archaea that bridge the gap between prokaryotes and eukaryotes.</title>
        <authorList>
            <person name="Spang A."/>
            <person name="Saw J.H."/>
            <person name="Jorgensen S.L."/>
            <person name="Zaremba-Niedzwiedzka K."/>
            <person name="Martijn J."/>
            <person name="Lind A.E."/>
            <person name="van Eijk R."/>
            <person name="Schleper C."/>
            <person name="Guy L."/>
            <person name="Ettema T.J."/>
        </authorList>
    </citation>
    <scope>NUCLEOTIDE SEQUENCE</scope>
</reference>
<accession>A0A0F9AX34</accession>
<name>A0A0F9AX34_9ZZZZ</name>
<gene>
    <name evidence="1" type="ORF">LCGC14_2520050</name>
</gene>
<dbReference type="AlphaFoldDB" id="A0A0F9AX34"/>
<comment type="caution">
    <text evidence="1">The sequence shown here is derived from an EMBL/GenBank/DDBJ whole genome shotgun (WGS) entry which is preliminary data.</text>
</comment>